<feature type="domain" description="GED" evidence="4">
    <location>
        <begin position="731"/>
        <end position="827"/>
    </location>
</feature>
<keyword evidence="7" id="KW-1185">Reference proteome</keyword>
<evidence type="ECO:0000259" key="5">
    <source>
        <dbReference type="PROSITE" id="PS51718"/>
    </source>
</evidence>
<dbReference type="SUPFAM" id="SSF52540">
    <property type="entry name" value="P-loop containing nucleoside triphosphate hydrolases"/>
    <property type="match status" value="1"/>
</dbReference>
<dbReference type="PANTHER" id="PTHR11566:SF131">
    <property type="entry name" value="GTPASE, PUTATIVE (AFU_ORTHOLOGUE AFUA_6G07630)-RELATED"/>
    <property type="match status" value="1"/>
</dbReference>
<dbReference type="PANTHER" id="PTHR11566">
    <property type="entry name" value="DYNAMIN"/>
    <property type="match status" value="1"/>
</dbReference>
<dbReference type="GO" id="GO:0031623">
    <property type="term" value="P:receptor internalization"/>
    <property type="evidence" value="ECO:0007669"/>
    <property type="project" value="TreeGrafter"/>
</dbReference>
<feature type="region of interest" description="Disordered" evidence="3">
    <location>
        <begin position="522"/>
        <end position="547"/>
    </location>
</feature>
<dbReference type="GO" id="GO:0005886">
    <property type="term" value="C:plasma membrane"/>
    <property type="evidence" value="ECO:0007669"/>
    <property type="project" value="TreeGrafter"/>
</dbReference>
<dbReference type="InterPro" id="IPR022812">
    <property type="entry name" value="Dynamin"/>
</dbReference>
<evidence type="ECO:0000259" key="4">
    <source>
        <dbReference type="PROSITE" id="PS51388"/>
    </source>
</evidence>
<dbReference type="Pfam" id="PF00350">
    <property type="entry name" value="Dynamin_N"/>
    <property type="match status" value="1"/>
</dbReference>
<dbReference type="InterPro" id="IPR000375">
    <property type="entry name" value="Dynamin_stalk"/>
</dbReference>
<comment type="caution">
    <text evidence="6">The sequence shown here is derived from an EMBL/GenBank/DDBJ whole genome shotgun (WGS) entry which is preliminary data.</text>
</comment>
<evidence type="ECO:0000256" key="1">
    <source>
        <dbReference type="ARBA" id="ARBA00022741"/>
    </source>
</evidence>
<dbReference type="InterPro" id="IPR030381">
    <property type="entry name" value="G_DYNAMIN_dom"/>
</dbReference>
<name>A0AAD6IM96_PENCN</name>
<dbReference type="Proteomes" id="UP001219568">
    <property type="component" value="Unassembled WGS sequence"/>
</dbReference>
<evidence type="ECO:0000313" key="7">
    <source>
        <dbReference type="Proteomes" id="UP001219568"/>
    </source>
</evidence>
<protein>
    <recommendedName>
        <fullName evidence="8">Dynamin family protein</fullName>
    </recommendedName>
</protein>
<feature type="compositionally biased region" description="Basic and acidic residues" evidence="3">
    <location>
        <begin position="522"/>
        <end position="531"/>
    </location>
</feature>
<sequence>MASTGRSPATKEEMDPFFTCERDIVSERRPFLLTHFVFPANLSLRHNVPAQSNQPIEKGPFHYYAMEMKSLVQKIQDLRHLGIEDSKIVLPKICVVGDQSTGKSSLIEGISEIKVPRDTGTCTRCPMEINLSDSHGPWQCVMHIAHRYTYMPNNRGTQLPSKAKPLGPWVASGGNEDEHFTTLFEKNDVKNAIWWAQLAVLNPQMDTKEFVPGNNQNTQKTALVKFSPNAVRLDISGAGLPNLSFYDLPGVISQTEQDGEKYLVRLVENLVKNYVSQKHCIVILTLTMTDDATNSSAARIIRDIEGAKERTLGVLTKPDRVSNAESFDQWLEILDRKKFTLGHGYFVIKNNPNPLVSHAQARMEEDIFFTQPPWNVELAAYGNSFGTAKLQNSLSELLRKQILGCLPSIIGQIDEKVDAIDNELSTLPNPPTEDVQRILWGKTSDLERKIQEIFDGNSSVTPAAKKPLQEEWNRVVIDFQLALSKTRPVLDMTTSTDEQDLAEDSDCEILMVSISPKKRKLSADVKVEGQTESKSTSASPKKSSFNTSLFQNREGTAHRFTLSALAEIKVRSNTVGVPNQLDPRAIENLNKKSVEHWGKLTATFVKALHRLVLDILLSALHEEFNQYHQTGLYQELDRIMKEYLVTIQDSHLNYAQEYWRSEHEQPFTMAQIQHQTLMKQALETLKARRFSARATVWLKVRGYDMTDEKLISDRKKRMSQEELGADRYAQEIEMMASSLAYYEIARSRFLDVLCQSTHTKLIRKCRAELVNNIRDELQIFGDNGRERCLVLMAEDTERQNRRVWLYKEREKFAKAQEWISTLRNEDLEMADSETAEAGGNVAWTSCARAEAEF</sequence>
<dbReference type="PRINTS" id="PR00195">
    <property type="entry name" value="DYNAMIN"/>
</dbReference>
<dbReference type="InterPro" id="IPR001401">
    <property type="entry name" value="Dynamin_GTPase"/>
</dbReference>
<dbReference type="InterPro" id="IPR020850">
    <property type="entry name" value="GED_dom"/>
</dbReference>
<dbReference type="GO" id="GO:0005525">
    <property type="term" value="F:GTP binding"/>
    <property type="evidence" value="ECO:0007669"/>
    <property type="project" value="InterPro"/>
</dbReference>
<dbReference type="EMBL" id="JAQJZL010000002">
    <property type="protein sequence ID" value="KAJ6052415.1"/>
    <property type="molecule type" value="Genomic_DNA"/>
</dbReference>
<dbReference type="GO" id="GO:0003924">
    <property type="term" value="F:GTPase activity"/>
    <property type="evidence" value="ECO:0007669"/>
    <property type="project" value="InterPro"/>
</dbReference>
<evidence type="ECO:0000256" key="3">
    <source>
        <dbReference type="SAM" id="MobiDB-lite"/>
    </source>
</evidence>
<organism evidence="6 7">
    <name type="scientific">Penicillium canescens</name>
    <dbReference type="NCBI Taxonomy" id="5083"/>
    <lineage>
        <taxon>Eukaryota</taxon>
        <taxon>Fungi</taxon>
        <taxon>Dikarya</taxon>
        <taxon>Ascomycota</taxon>
        <taxon>Pezizomycotina</taxon>
        <taxon>Eurotiomycetes</taxon>
        <taxon>Eurotiomycetidae</taxon>
        <taxon>Eurotiales</taxon>
        <taxon>Aspergillaceae</taxon>
        <taxon>Penicillium</taxon>
    </lineage>
</organism>
<dbReference type="AlphaFoldDB" id="A0AAD6IM96"/>
<dbReference type="SMART" id="SM00053">
    <property type="entry name" value="DYNc"/>
    <property type="match status" value="1"/>
</dbReference>
<dbReference type="GO" id="GO:0005874">
    <property type="term" value="C:microtubule"/>
    <property type="evidence" value="ECO:0007669"/>
    <property type="project" value="TreeGrafter"/>
</dbReference>
<dbReference type="PROSITE" id="PS51388">
    <property type="entry name" value="GED"/>
    <property type="match status" value="1"/>
</dbReference>
<evidence type="ECO:0000256" key="2">
    <source>
        <dbReference type="ARBA" id="ARBA00023134"/>
    </source>
</evidence>
<dbReference type="Gene3D" id="1.20.120.1240">
    <property type="entry name" value="Dynamin, middle domain"/>
    <property type="match status" value="1"/>
</dbReference>
<dbReference type="InterPro" id="IPR045063">
    <property type="entry name" value="Dynamin_N"/>
</dbReference>
<dbReference type="Gene3D" id="3.40.50.300">
    <property type="entry name" value="P-loop containing nucleotide triphosphate hydrolases"/>
    <property type="match status" value="1"/>
</dbReference>
<accession>A0AAD6IM96</accession>
<feature type="compositionally biased region" description="Low complexity" evidence="3">
    <location>
        <begin position="533"/>
        <end position="544"/>
    </location>
</feature>
<reference evidence="6" key="2">
    <citation type="submission" date="2023-01" db="EMBL/GenBank/DDBJ databases">
        <authorList>
            <person name="Petersen C."/>
        </authorList>
    </citation>
    <scope>NUCLEOTIDE SEQUENCE</scope>
    <source>
        <strain evidence="6">IBT 15450</strain>
    </source>
</reference>
<reference evidence="6" key="1">
    <citation type="journal article" date="2023" name="IMA Fungus">
        <title>Comparative genomic study of the Penicillium genus elucidates a diverse pangenome and 15 lateral gene transfer events.</title>
        <authorList>
            <person name="Petersen C."/>
            <person name="Sorensen T."/>
            <person name="Nielsen M.R."/>
            <person name="Sondergaard T.E."/>
            <person name="Sorensen J.L."/>
            <person name="Fitzpatrick D.A."/>
            <person name="Frisvad J.C."/>
            <person name="Nielsen K.L."/>
        </authorList>
    </citation>
    <scope>NUCLEOTIDE SEQUENCE</scope>
    <source>
        <strain evidence="6">IBT 15450</strain>
    </source>
</reference>
<feature type="domain" description="Dynamin-type G" evidence="5">
    <location>
        <begin position="87"/>
        <end position="407"/>
    </location>
</feature>
<keyword evidence="1" id="KW-0547">Nucleotide-binding</keyword>
<dbReference type="GO" id="GO:0005737">
    <property type="term" value="C:cytoplasm"/>
    <property type="evidence" value="ECO:0007669"/>
    <property type="project" value="TreeGrafter"/>
</dbReference>
<dbReference type="PROSITE" id="PS51718">
    <property type="entry name" value="G_DYNAMIN_2"/>
    <property type="match status" value="1"/>
</dbReference>
<dbReference type="Pfam" id="PF01031">
    <property type="entry name" value="Dynamin_M"/>
    <property type="match status" value="1"/>
</dbReference>
<evidence type="ECO:0000313" key="6">
    <source>
        <dbReference type="EMBL" id="KAJ6052415.1"/>
    </source>
</evidence>
<keyword evidence="2" id="KW-0342">GTP-binding</keyword>
<dbReference type="GO" id="GO:0008017">
    <property type="term" value="F:microtubule binding"/>
    <property type="evidence" value="ECO:0007669"/>
    <property type="project" value="TreeGrafter"/>
</dbReference>
<dbReference type="InterPro" id="IPR027417">
    <property type="entry name" value="P-loop_NTPase"/>
</dbReference>
<evidence type="ECO:0008006" key="8">
    <source>
        <dbReference type="Google" id="ProtNLM"/>
    </source>
</evidence>
<gene>
    <name evidence="6" type="ORF">N7460_002949</name>
</gene>
<dbReference type="CDD" id="cd08771">
    <property type="entry name" value="DLP_1"/>
    <property type="match status" value="1"/>
</dbReference>
<proteinExistence type="predicted"/>